<evidence type="ECO:0000313" key="1">
    <source>
        <dbReference type="EMBL" id="KAI4373380.1"/>
    </source>
</evidence>
<dbReference type="Proteomes" id="UP001057402">
    <property type="component" value="Chromosome 4"/>
</dbReference>
<evidence type="ECO:0000313" key="2">
    <source>
        <dbReference type="Proteomes" id="UP001057402"/>
    </source>
</evidence>
<name>A0ACB9R395_9MYRT</name>
<keyword evidence="2" id="KW-1185">Reference proteome</keyword>
<proteinExistence type="predicted"/>
<accession>A0ACB9R395</accession>
<dbReference type="EMBL" id="CM042883">
    <property type="protein sequence ID" value="KAI4373380.1"/>
    <property type="molecule type" value="Genomic_DNA"/>
</dbReference>
<protein>
    <submittedName>
        <fullName evidence="1">Uncharacterized protein</fullName>
    </submittedName>
</protein>
<sequence>MPSSFQWGGCRVVRRAELGLLLLLVFLGDSGSCWPLQDEGGPLPIWKGNAETEEGRSAVVSGINRRRVLYAYRRQLQRVGIPPLANGSFGKNSTTSRRSSGTSASPAPSLSLSHKPISPSHSPRLSPRAPANSPSISPASAYSPSESHRGISLTPSPAPAEMHAPPYVEPKPDRIPAPSPLLVPEVNARGSHQMRDTLLLSAGVIGGTFLVLFSAASFVLCRRSQVIMVKPWTTGLSGQLQRAFVTGVPKLNRSELEAACEDFSNIIGTSSDGTVYKGTLSSGVEIAVTSTAVASPDDWSKNREAQFRKKIETLSKTNHKNFVNLIGFCEEESPFTRMMVFEYAPNGTLFEHLHVKESEHLDWGMRLRIIMGISYCLDYMHQLQPPMVHGNLNSSTVYLTEDYAAKVSDFSFWNDLTATKSRSASPELLENPPVDLECNVYSFGVMLVEIITGRIPYSTEDGHLADWVYQYVSTTMTPGEVADPTLKSFKEDRIQKLLQVARDCLQTDPQKRPRMTEVTARLKDITLMEPDKVSPKISPLWWAELEIMSTASSEEVKPQELRA</sequence>
<organism evidence="1 2">
    <name type="scientific">Melastoma candidum</name>
    <dbReference type="NCBI Taxonomy" id="119954"/>
    <lineage>
        <taxon>Eukaryota</taxon>
        <taxon>Viridiplantae</taxon>
        <taxon>Streptophyta</taxon>
        <taxon>Embryophyta</taxon>
        <taxon>Tracheophyta</taxon>
        <taxon>Spermatophyta</taxon>
        <taxon>Magnoliopsida</taxon>
        <taxon>eudicotyledons</taxon>
        <taxon>Gunneridae</taxon>
        <taxon>Pentapetalae</taxon>
        <taxon>rosids</taxon>
        <taxon>malvids</taxon>
        <taxon>Myrtales</taxon>
        <taxon>Melastomataceae</taxon>
        <taxon>Melastomatoideae</taxon>
        <taxon>Melastomateae</taxon>
        <taxon>Melastoma</taxon>
    </lineage>
</organism>
<gene>
    <name evidence="1" type="ORF">MLD38_011510</name>
</gene>
<reference evidence="2" key="1">
    <citation type="journal article" date="2023" name="Front. Plant Sci.">
        <title>Chromosomal-level genome assembly of Melastoma candidum provides insights into trichome evolution.</title>
        <authorList>
            <person name="Zhong Y."/>
            <person name="Wu W."/>
            <person name="Sun C."/>
            <person name="Zou P."/>
            <person name="Liu Y."/>
            <person name="Dai S."/>
            <person name="Zhou R."/>
        </authorList>
    </citation>
    <scope>NUCLEOTIDE SEQUENCE [LARGE SCALE GENOMIC DNA]</scope>
</reference>
<comment type="caution">
    <text evidence="1">The sequence shown here is derived from an EMBL/GenBank/DDBJ whole genome shotgun (WGS) entry which is preliminary data.</text>
</comment>